<dbReference type="AlphaFoldDB" id="A0A5R8QCW2"/>
<dbReference type="InterPro" id="IPR036565">
    <property type="entry name" value="Mur-like_cat_sf"/>
</dbReference>
<dbReference type="EC" id="6.3.5.13" evidence="2"/>
<evidence type="ECO:0000313" key="6">
    <source>
        <dbReference type="Proteomes" id="UP000306912"/>
    </source>
</evidence>
<dbReference type="UniPathway" id="UPA00219"/>
<dbReference type="EMBL" id="VBWP01000004">
    <property type="protein sequence ID" value="TLG74174.1"/>
    <property type="molecule type" value="Genomic_DNA"/>
</dbReference>
<comment type="similarity">
    <text evidence="2">Belongs to the MurCDEF family. MurT subfamily.</text>
</comment>
<dbReference type="InParanoid" id="A0A5R8QCW2"/>
<dbReference type="Gene3D" id="3.40.1190.10">
    <property type="entry name" value="Mur-like, catalytic domain"/>
    <property type="match status" value="1"/>
</dbReference>
<dbReference type="GO" id="GO:0071555">
    <property type="term" value="P:cell wall organization"/>
    <property type="evidence" value="ECO:0007669"/>
    <property type="project" value="UniProtKB-KW"/>
</dbReference>
<dbReference type="PANTHER" id="PTHR23135">
    <property type="entry name" value="MUR LIGASE FAMILY MEMBER"/>
    <property type="match status" value="1"/>
</dbReference>
<evidence type="ECO:0000256" key="1">
    <source>
        <dbReference type="ARBA" id="ARBA00004752"/>
    </source>
</evidence>
<dbReference type="InterPro" id="IPR013221">
    <property type="entry name" value="Mur_ligase_cen"/>
</dbReference>
<sequence>MIFDDIKGMDESMRHIRLFFAIAIAKMTRFAGKILKRGSSLPGLLALRIYPGIMHDLQIDCPVIAITGANGKSSTTKLIADILTANGYRVAANLEGSNMRPGILTGILEKSKLSGKVDADFVLMEVDEFSSPKIYSAIKPDYLLVTNVLRDHVERQSDASNVIAKIEQELDERTTLFLNADDPLVNSILYNKPNKRLYYGINDEKYGHGAPSTPLAAKFCLQCGAKLDYSVYYFEHMGKYVCPNCDFHRHEPDYAIEYLDLETGQMVMNNEVYHVNYDAFYMFYNILAAVSVCRELGLSYEQVQSVTDTFVFGNARLQEFYLYERKGVMNFLKNATSLSATIDLMKQDKEEKSILFVMDNTYDRRYLITQWYWDSKVEELVADPNIDKIVCTWYRAYDMAIRLKAAGFPADKIIVERDLEKAVSIFREDTRGNAYVGYDTDSYSIGKVVEALAKYPENTHLRK</sequence>
<keyword evidence="2" id="KW-0961">Cell wall biogenesis/degradation</keyword>
<feature type="domain" description="Mur ligase central" evidence="3">
    <location>
        <begin position="66"/>
        <end position="205"/>
    </location>
</feature>
<organism evidence="5 6">
    <name type="scientific">Culicoidibacter larvae</name>
    <dbReference type="NCBI Taxonomy" id="2579976"/>
    <lineage>
        <taxon>Bacteria</taxon>
        <taxon>Bacillati</taxon>
        <taxon>Bacillota</taxon>
        <taxon>Culicoidibacteria</taxon>
        <taxon>Culicoidibacterales</taxon>
        <taxon>Culicoidibacteraceae</taxon>
        <taxon>Culicoidibacter</taxon>
    </lineage>
</organism>
<reference evidence="5 6" key="1">
    <citation type="submission" date="2019-05" db="EMBL/GenBank/DDBJ databases">
        <title>Culicoidintestinum kansasii gen. nov., sp. nov. from the gastrointestinal tract of the biting midge, Culicoides sonorensis.</title>
        <authorList>
            <person name="Neupane S."/>
            <person name="Ghosh A."/>
            <person name="Gunther S."/>
            <person name="Martin K."/>
            <person name="Zurek L."/>
        </authorList>
    </citation>
    <scope>NUCLEOTIDE SEQUENCE [LARGE SCALE GENOMIC DNA]</scope>
    <source>
        <strain evidence="5 6">CS-1</strain>
    </source>
</reference>
<dbReference type="GO" id="GO:0008360">
    <property type="term" value="P:regulation of cell shape"/>
    <property type="evidence" value="ECO:0007669"/>
    <property type="project" value="UniProtKB-KW"/>
</dbReference>
<dbReference type="SUPFAM" id="SSF53623">
    <property type="entry name" value="MurD-like peptide ligases, catalytic domain"/>
    <property type="match status" value="1"/>
</dbReference>
<keyword evidence="2" id="KW-0133">Cell shape</keyword>
<keyword evidence="2" id="KW-0862">Zinc</keyword>
<dbReference type="Pfam" id="PF08245">
    <property type="entry name" value="Mur_ligase_M"/>
    <property type="match status" value="1"/>
</dbReference>
<dbReference type="GO" id="GO:0008270">
    <property type="term" value="F:zinc ion binding"/>
    <property type="evidence" value="ECO:0007669"/>
    <property type="project" value="UniProtKB-UniRule"/>
</dbReference>
<dbReference type="Proteomes" id="UP000306912">
    <property type="component" value="Unassembled WGS sequence"/>
</dbReference>
<evidence type="ECO:0000256" key="2">
    <source>
        <dbReference type="HAMAP-Rule" id="MF_02214"/>
    </source>
</evidence>
<comment type="caution">
    <text evidence="2">Lacks conserved residue(s) required for the propagation of feature annotation.</text>
</comment>
<accession>A0A5R8QCW2</accession>
<dbReference type="PANTHER" id="PTHR23135:SF7">
    <property type="entry name" value="LIPID II ISOGLUTAMINYL SYNTHASE (GLUTAMINE-HYDROLYZING) SUBUNIT MURT"/>
    <property type="match status" value="1"/>
</dbReference>
<protein>
    <recommendedName>
        <fullName evidence="2">Lipid II isoglutaminyl synthase (glutamine-hydrolyzing) subunit MurT</fullName>
        <ecNumber evidence="2">6.3.5.13</ecNumber>
    </recommendedName>
</protein>
<evidence type="ECO:0000313" key="5">
    <source>
        <dbReference type="EMBL" id="TLG74174.1"/>
    </source>
</evidence>
<gene>
    <name evidence="2" type="primary">murT</name>
    <name evidence="5" type="ORF">FEZ08_05560</name>
</gene>
<comment type="catalytic activity">
    <reaction evidence="2">
        <text>beta-D-GlcNAc-(1-&gt;4)-Mur2Ac(oyl-L-Ala-gamma-D-Glu-L-Lys-D-Ala-D-Ala)-di-trans,octa-cis-undecaprenyl diphosphate + L-glutamine + ATP + H2O = beta-D-GlcNAc-(1-&gt;4)-Mur2Ac(oyl-L-Ala-D-isoglutaminyl-L-Lys-D-Ala-D-Ala)-di-trans,octa-cis-undecaprenyl diphosphate + L-glutamate + ADP + phosphate + H(+)</text>
        <dbReference type="Rhea" id="RHEA:57928"/>
        <dbReference type="ChEBI" id="CHEBI:15377"/>
        <dbReference type="ChEBI" id="CHEBI:15378"/>
        <dbReference type="ChEBI" id="CHEBI:29985"/>
        <dbReference type="ChEBI" id="CHEBI:30616"/>
        <dbReference type="ChEBI" id="CHEBI:43474"/>
        <dbReference type="ChEBI" id="CHEBI:58359"/>
        <dbReference type="ChEBI" id="CHEBI:60033"/>
        <dbReference type="ChEBI" id="CHEBI:62233"/>
        <dbReference type="ChEBI" id="CHEBI:456216"/>
        <dbReference type="EC" id="6.3.5.13"/>
    </reaction>
</comment>
<feature type="domain" description="Lipid II isoglutaminyl synthase (glutamine-hydrolyzing) subunit MurT C-terminal" evidence="4">
    <location>
        <begin position="332"/>
        <end position="436"/>
    </location>
</feature>
<evidence type="ECO:0000259" key="4">
    <source>
        <dbReference type="Pfam" id="PF08353"/>
    </source>
</evidence>
<evidence type="ECO:0000259" key="3">
    <source>
        <dbReference type="Pfam" id="PF08245"/>
    </source>
</evidence>
<feature type="binding site" evidence="2">
    <location>
        <position position="245"/>
    </location>
    <ligand>
        <name>Zn(2+)</name>
        <dbReference type="ChEBI" id="CHEBI:29105"/>
    </ligand>
</feature>
<comment type="subunit">
    <text evidence="2">Forms a heterodimer with GatD.</text>
</comment>
<keyword evidence="2" id="KW-0436">Ligase</keyword>
<keyword evidence="2" id="KW-0573">Peptidoglycan synthesis</keyword>
<keyword evidence="6" id="KW-1185">Reference proteome</keyword>
<proteinExistence type="inferred from homology"/>
<dbReference type="HAMAP" id="MF_02214">
    <property type="entry name" value="Lipid_II_synth_MurT"/>
    <property type="match status" value="1"/>
</dbReference>
<keyword evidence="2" id="KW-0067">ATP-binding</keyword>
<dbReference type="Pfam" id="PF08353">
    <property type="entry name" value="MurT_C"/>
    <property type="match status" value="1"/>
</dbReference>
<comment type="catalytic activity">
    <reaction evidence="2">
        <text>beta-D-GlcNAc-(1-&gt;4)-Mur2Ac(oyl-L-Ala-gamma-D-Glu-L-Lys-D-Ala-D-Ala)-di-trans,octa-cis-undecaprenyl diphosphate + ATP = beta-D-GlcNAc-(1-&gt;4)-Mur2Ac(oyl-L-Ala-gamma-D-O-P-Glu-L-Lys-D-Ala-D-Ala)-di-trans,octa-cis-undecaprenyl diphosphate + ADP</text>
        <dbReference type="Rhea" id="RHEA:59488"/>
        <dbReference type="ChEBI" id="CHEBI:30616"/>
        <dbReference type="ChEBI" id="CHEBI:60033"/>
        <dbReference type="ChEBI" id="CHEBI:143132"/>
        <dbReference type="ChEBI" id="CHEBI:456216"/>
    </reaction>
</comment>
<dbReference type="InterPro" id="IPR013564">
    <property type="entry name" value="MurT_C"/>
</dbReference>
<name>A0A5R8QCW2_9FIRM</name>
<feature type="binding site" evidence="2">
    <location>
        <position position="242"/>
    </location>
    <ligand>
        <name>Zn(2+)</name>
        <dbReference type="ChEBI" id="CHEBI:29105"/>
    </ligand>
</feature>
<comment type="pathway">
    <text evidence="1 2">Cell wall biogenesis; peptidoglycan biosynthesis.</text>
</comment>
<feature type="binding site" evidence="2">
    <location>
        <position position="220"/>
    </location>
    <ligand>
        <name>Zn(2+)</name>
        <dbReference type="ChEBI" id="CHEBI:29105"/>
    </ligand>
</feature>
<comment type="caution">
    <text evidence="5">The sequence shown here is derived from an EMBL/GenBank/DDBJ whole genome shotgun (WGS) entry which is preliminary data.</text>
</comment>
<keyword evidence="2" id="KW-0547">Nucleotide-binding</keyword>
<comment type="function">
    <text evidence="2">The lipid II isoglutaminyl synthase complex catalyzes the formation of alpha-D-isoglutamine in the cell wall lipid II stem peptide. The MurT subunit catalyzes the ATP-dependent amidation of D-glutamate residue of lipid II, converting it to an isoglutamine residue.</text>
</comment>
<feature type="binding site" evidence="2">
    <location>
        <position position="223"/>
    </location>
    <ligand>
        <name>Zn(2+)</name>
        <dbReference type="ChEBI" id="CHEBI:29105"/>
    </ligand>
</feature>
<keyword evidence="2" id="KW-0479">Metal-binding</keyword>
<dbReference type="GO" id="GO:0140282">
    <property type="term" value="F:carbon-nitrogen ligase activity on lipid II"/>
    <property type="evidence" value="ECO:0007669"/>
    <property type="project" value="UniProtKB-UniRule"/>
</dbReference>
<comment type="catalytic activity">
    <reaction evidence="2">
        <text>beta-D-GlcNAc-(1-&gt;4)-Mur2Ac(oyl-L-Ala-gamma-D-O-P-Glu-L-Lys-D-Ala-D-Ala)-di-trans,octa-cis-undecaprenyl diphosphate + NH4(+) = beta-D-GlcNAc-(1-&gt;4)-Mur2Ac(oyl-L-Ala-D-isoglutaminyl-L-Lys-D-Ala-D-Ala)-di-trans,octa-cis-undecaprenyl diphosphate + phosphate + H(+)</text>
        <dbReference type="Rhea" id="RHEA:57932"/>
        <dbReference type="ChEBI" id="CHEBI:15378"/>
        <dbReference type="ChEBI" id="CHEBI:28938"/>
        <dbReference type="ChEBI" id="CHEBI:43474"/>
        <dbReference type="ChEBI" id="CHEBI:62233"/>
        <dbReference type="ChEBI" id="CHEBI:143132"/>
    </reaction>
</comment>
<dbReference type="InterPro" id="IPR043703">
    <property type="entry name" value="Lipid_II_synth_MurT"/>
</dbReference>
<dbReference type="GO" id="GO:0005524">
    <property type="term" value="F:ATP binding"/>
    <property type="evidence" value="ECO:0007669"/>
    <property type="project" value="UniProtKB-UniRule"/>
</dbReference>
<dbReference type="GO" id="GO:0009252">
    <property type="term" value="P:peptidoglycan biosynthetic process"/>
    <property type="evidence" value="ECO:0007669"/>
    <property type="project" value="UniProtKB-UniRule"/>
</dbReference>
<dbReference type="GO" id="GO:0016881">
    <property type="term" value="F:acid-amino acid ligase activity"/>
    <property type="evidence" value="ECO:0007669"/>
    <property type="project" value="InterPro"/>
</dbReference>